<protein>
    <recommendedName>
        <fullName evidence="8">Anoctamin</fullName>
    </recommendedName>
</protein>
<dbReference type="GeneTree" id="ENSGT00940000158300"/>
<dbReference type="EMBL" id="AFYH01064427">
    <property type="status" value="NOT_ANNOTATED_CDS"/>
    <property type="molecule type" value="Genomic_DNA"/>
</dbReference>
<gene>
    <name evidence="11" type="primary">ANO9</name>
</gene>
<dbReference type="Proteomes" id="UP000008672">
    <property type="component" value="Unassembled WGS sequence"/>
</dbReference>
<keyword evidence="6 8" id="KW-0472">Membrane</keyword>
<proteinExistence type="inferred from homology"/>
<keyword evidence="7" id="KW-0325">Glycoprotein</keyword>
<dbReference type="EMBL" id="AFYH01064423">
    <property type="status" value="NOT_ANNOTATED_CDS"/>
    <property type="molecule type" value="Genomic_DNA"/>
</dbReference>
<comment type="subcellular location">
    <subcellularLocation>
        <location evidence="1">Cell membrane</location>
        <topology evidence="1">Multi-pass membrane protein</topology>
    </subcellularLocation>
    <subcellularLocation>
        <location evidence="8">Membrane</location>
        <topology evidence="8">Multi-pass membrane protein</topology>
    </subcellularLocation>
</comment>
<keyword evidence="12" id="KW-1185">Reference proteome</keyword>
<dbReference type="EMBL" id="AFYH01064425">
    <property type="status" value="NOT_ANNOTATED_CDS"/>
    <property type="molecule type" value="Genomic_DNA"/>
</dbReference>
<dbReference type="Ensembl" id="ENSLACT00000019143.1">
    <property type="protein sequence ID" value="ENSLACP00000019010.1"/>
    <property type="gene ID" value="ENSLACG00000016726.1"/>
</dbReference>
<keyword evidence="5 8" id="KW-1133">Transmembrane helix</keyword>
<evidence type="ECO:0000256" key="3">
    <source>
        <dbReference type="ARBA" id="ARBA00022475"/>
    </source>
</evidence>
<dbReference type="InterPro" id="IPR049452">
    <property type="entry name" value="Anoctamin_TM"/>
</dbReference>
<reference evidence="11" key="2">
    <citation type="submission" date="2025-08" db="UniProtKB">
        <authorList>
            <consortium name="Ensembl"/>
        </authorList>
    </citation>
    <scope>IDENTIFICATION</scope>
</reference>
<feature type="domain" description="Anoctamin transmembrane" evidence="9">
    <location>
        <begin position="149"/>
        <end position="722"/>
    </location>
</feature>
<accession>H3BAT9</accession>
<evidence type="ECO:0000256" key="2">
    <source>
        <dbReference type="ARBA" id="ARBA00009671"/>
    </source>
</evidence>
<evidence type="ECO:0000256" key="6">
    <source>
        <dbReference type="ARBA" id="ARBA00023136"/>
    </source>
</evidence>
<dbReference type="FunCoup" id="H3BAT9">
    <property type="interactions" value="391"/>
</dbReference>
<dbReference type="GO" id="GO:0005886">
    <property type="term" value="C:plasma membrane"/>
    <property type="evidence" value="ECO:0007669"/>
    <property type="project" value="UniProtKB-SubCell"/>
</dbReference>
<evidence type="ECO:0000313" key="11">
    <source>
        <dbReference type="Ensembl" id="ENSLACP00000019010.1"/>
    </source>
</evidence>
<dbReference type="InParanoid" id="H3BAT9"/>
<dbReference type="HOGENOM" id="CLU_006685_3_1_1"/>
<feature type="transmembrane region" description="Helical" evidence="8">
    <location>
        <begin position="347"/>
        <end position="363"/>
    </location>
</feature>
<feature type="transmembrane region" description="Helical" evidence="8">
    <location>
        <begin position="301"/>
        <end position="327"/>
    </location>
</feature>
<feature type="transmembrane region" description="Helical" evidence="8">
    <location>
        <begin position="390"/>
        <end position="413"/>
    </location>
</feature>
<dbReference type="InterPro" id="IPR007632">
    <property type="entry name" value="Anoctamin"/>
</dbReference>
<evidence type="ECO:0000259" key="9">
    <source>
        <dbReference type="Pfam" id="PF04547"/>
    </source>
</evidence>
<dbReference type="Pfam" id="PF04547">
    <property type="entry name" value="Anoctamin"/>
    <property type="match status" value="1"/>
</dbReference>
<keyword evidence="4 8" id="KW-0812">Transmembrane</keyword>
<evidence type="ECO:0000256" key="8">
    <source>
        <dbReference type="RuleBase" id="RU280814"/>
    </source>
</evidence>
<dbReference type="STRING" id="7897.ENSLACP00000019010"/>
<dbReference type="Pfam" id="PF16178">
    <property type="entry name" value="Anoct_dimer"/>
    <property type="match status" value="1"/>
</dbReference>
<feature type="transmembrane region" description="Helical" evidence="8">
    <location>
        <begin position="236"/>
        <end position="255"/>
    </location>
</feature>
<evidence type="ECO:0000313" key="12">
    <source>
        <dbReference type="Proteomes" id="UP000008672"/>
    </source>
</evidence>
<dbReference type="PANTHER" id="PTHR12308:SF37">
    <property type="entry name" value="ANOCTAMIN-9"/>
    <property type="match status" value="1"/>
</dbReference>
<dbReference type="Bgee" id="ENSLACG00000016726">
    <property type="expression patterns" value="Expressed in pelvic fin"/>
</dbReference>
<evidence type="ECO:0000256" key="1">
    <source>
        <dbReference type="ARBA" id="ARBA00004651"/>
    </source>
</evidence>
<feature type="transmembrane region" description="Helical" evidence="8">
    <location>
        <begin position="536"/>
        <end position="562"/>
    </location>
</feature>
<dbReference type="GO" id="GO:0005254">
    <property type="term" value="F:chloride channel activity"/>
    <property type="evidence" value="ECO:0007669"/>
    <property type="project" value="TreeGrafter"/>
</dbReference>
<comment type="caution">
    <text evidence="8">Lacks conserved residue(s) required for the propagation of feature annotation.</text>
</comment>
<dbReference type="AlphaFoldDB" id="H3BAT9"/>
<feature type="transmembrane region" description="Helical" evidence="8">
    <location>
        <begin position="166"/>
        <end position="187"/>
    </location>
</feature>
<dbReference type="OMA" id="KTWARWR"/>
<dbReference type="PANTHER" id="PTHR12308">
    <property type="entry name" value="ANOCTAMIN"/>
    <property type="match status" value="1"/>
</dbReference>
<evidence type="ECO:0000256" key="5">
    <source>
        <dbReference type="ARBA" id="ARBA00022989"/>
    </source>
</evidence>
<dbReference type="eggNOG" id="KOG2514">
    <property type="taxonomic scope" value="Eukaryota"/>
</dbReference>
<keyword evidence="3" id="KW-1003">Cell membrane</keyword>
<evidence type="ECO:0000259" key="10">
    <source>
        <dbReference type="Pfam" id="PF16178"/>
    </source>
</evidence>
<evidence type="ECO:0000256" key="4">
    <source>
        <dbReference type="ARBA" id="ARBA00022692"/>
    </source>
</evidence>
<dbReference type="EMBL" id="AFYH01064426">
    <property type="status" value="NOT_ANNOTATED_CDS"/>
    <property type="molecule type" value="Genomic_DNA"/>
</dbReference>
<dbReference type="EMBL" id="AFYH01064424">
    <property type="status" value="NOT_ANNOTATED_CDS"/>
    <property type="molecule type" value="Genomic_DNA"/>
</dbReference>
<reference evidence="12" key="1">
    <citation type="submission" date="2011-08" db="EMBL/GenBank/DDBJ databases">
        <title>The draft genome of Latimeria chalumnae.</title>
        <authorList>
            <person name="Di Palma F."/>
            <person name="Alfoldi J."/>
            <person name="Johnson J."/>
            <person name="Berlin A."/>
            <person name="Gnerre S."/>
            <person name="Jaffe D."/>
            <person name="MacCallum I."/>
            <person name="Young S."/>
            <person name="Walker B.J."/>
            <person name="Lander E."/>
            <person name="Lindblad-Toh K."/>
        </authorList>
    </citation>
    <scope>NUCLEOTIDE SEQUENCE [LARGE SCALE GENOMIC DNA]</scope>
    <source>
        <strain evidence="12">Wild caught</strain>
    </source>
</reference>
<name>H3BAT9_LATCH</name>
<sequence length="750" mass="87248">VFDYLLVSKRLNSLSDWKRATVRAFIEELKKTGLDVKEFVNQNKIFYGVRLSGDIIEKYIKLLKKETCLSIATREKKKITVYLCFRIRIAHFILEKTEMGSPKKLQDLLKKGVFECAFPIHEVNGYKQLQEGWADWSYCYRLTQPLLQIKNYFGEKVALYFAWLQWYTFMLIFAALVGLFTFLYGLMHVQTSQVSNEICEANTTLMCRLCDKKCEEWWLSDTCTYAKVSHLFDNEATVGFAMFMAVWATVFLEIWKRQRARTVQLWHMYYWDEEEEELTLELITSPDSEPKLYKHSYFHSTLIIILISAMIALLIGIAVAIVVVRVVLMVIYSDSDWPFLSDHPDKMAVMTGAVIHYLFITIMKKVNKKVALFLSYLEKPRSETERERNFTVMMFTFQFINMFSSLFYIAFFLGRVNGHPDNYVRIAGKWRLEECHPSGCITDLFLQMAVIMVLKQTINNFFEYLGPYVIILLPPCKTKERSCCCSYYSLENTRSKTGCIPSSVGCLTSRLWMRCGDRDVVSLGFFLVFGDFKKVLIQYSFTTIFVAAFPLAPLLALINNAIEIRLDAFKMVRLQRRMVPKKANDIGIWLQILDGIGVLAVIANALVIAITSDFIPRLIYKFHYGPCAEGNDPGIDCLTGYINSSLSVHYMKNFDNSTGFSEQTVTYCRYRDYRDNDYKYTVQFWHIFATRLGFVILFEHVALCIKFIAAWFVPDVPRSVKNGYLNDKHKRLRKDLKQCSILYSSRNSLF</sequence>
<dbReference type="InterPro" id="IPR032394">
    <property type="entry name" value="Anoct_dimer"/>
</dbReference>
<feature type="transmembrane region" description="Helical" evidence="8">
    <location>
        <begin position="583"/>
        <end position="610"/>
    </location>
</feature>
<dbReference type="GO" id="GO:0046983">
    <property type="term" value="F:protein dimerization activity"/>
    <property type="evidence" value="ECO:0007669"/>
    <property type="project" value="InterPro"/>
</dbReference>
<comment type="similarity">
    <text evidence="2 8">Belongs to the anoctamin family.</text>
</comment>
<reference evidence="11" key="3">
    <citation type="submission" date="2025-09" db="UniProtKB">
        <authorList>
            <consortium name="Ensembl"/>
        </authorList>
    </citation>
    <scope>IDENTIFICATION</scope>
</reference>
<feature type="domain" description="Anoctamin dimerisation" evidence="10">
    <location>
        <begin position="85"/>
        <end position="146"/>
    </location>
</feature>
<evidence type="ECO:0000256" key="7">
    <source>
        <dbReference type="ARBA" id="ARBA00023180"/>
    </source>
</evidence>
<organism evidence="11 12">
    <name type="scientific">Latimeria chalumnae</name>
    <name type="common">Coelacanth</name>
    <dbReference type="NCBI Taxonomy" id="7897"/>
    <lineage>
        <taxon>Eukaryota</taxon>
        <taxon>Metazoa</taxon>
        <taxon>Chordata</taxon>
        <taxon>Craniata</taxon>
        <taxon>Vertebrata</taxon>
        <taxon>Euteleostomi</taxon>
        <taxon>Coelacanthiformes</taxon>
        <taxon>Coelacanthidae</taxon>
        <taxon>Latimeria</taxon>
    </lineage>
</organism>